<dbReference type="RefSeq" id="WP_014354562.1">
    <property type="nucleotide sequence ID" value="NC_016894.1"/>
</dbReference>
<dbReference type="Pfam" id="PF14367">
    <property type="entry name" value="DUF4411"/>
    <property type="match status" value="1"/>
</dbReference>
<protein>
    <recommendedName>
        <fullName evidence="3">DUF4411 family protein</fullName>
    </recommendedName>
</protein>
<dbReference type="PIRSF" id="PIRSF008505">
    <property type="entry name" value="UCP008505"/>
    <property type="match status" value="1"/>
</dbReference>
<dbReference type="Gene3D" id="3.40.50.1010">
    <property type="entry name" value="5'-nuclease"/>
    <property type="match status" value="1"/>
</dbReference>
<dbReference type="HOGENOM" id="CLU_116293_0_1_9"/>
<proteinExistence type="predicted"/>
<gene>
    <name evidence="1" type="ordered locus">Awo_c01490</name>
</gene>
<dbReference type="EMBL" id="CP002987">
    <property type="protein sequence ID" value="AFA46958.1"/>
    <property type="molecule type" value="Genomic_DNA"/>
</dbReference>
<evidence type="ECO:0008006" key="3">
    <source>
        <dbReference type="Google" id="ProtNLM"/>
    </source>
</evidence>
<name>H6LFL3_ACEWD</name>
<organism evidence="1 2">
    <name type="scientific">Acetobacterium woodii (strain ATCC 29683 / DSM 1030 / JCM 2381 / KCTC 1655 / WB1)</name>
    <dbReference type="NCBI Taxonomy" id="931626"/>
    <lineage>
        <taxon>Bacteria</taxon>
        <taxon>Bacillati</taxon>
        <taxon>Bacillota</taxon>
        <taxon>Clostridia</taxon>
        <taxon>Eubacteriales</taxon>
        <taxon>Eubacteriaceae</taxon>
        <taxon>Acetobacterium</taxon>
    </lineage>
</organism>
<dbReference type="eggNOG" id="COG1487">
    <property type="taxonomic scope" value="Bacteria"/>
</dbReference>
<dbReference type="SUPFAM" id="SSF88723">
    <property type="entry name" value="PIN domain-like"/>
    <property type="match status" value="1"/>
</dbReference>
<evidence type="ECO:0000313" key="2">
    <source>
        <dbReference type="Proteomes" id="UP000007177"/>
    </source>
</evidence>
<keyword evidence="2" id="KW-1185">Reference proteome</keyword>
<evidence type="ECO:0000313" key="1">
    <source>
        <dbReference type="EMBL" id="AFA46958.1"/>
    </source>
</evidence>
<accession>H6LFL3</accession>
<dbReference type="AlphaFoldDB" id="H6LFL3"/>
<dbReference type="Proteomes" id="UP000007177">
    <property type="component" value="Chromosome"/>
</dbReference>
<reference evidence="2" key="1">
    <citation type="submission" date="2011-07" db="EMBL/GenBank/DDBJ databases">
        <title>Complete genome sequence of Acetobacterium woodii.</title>
        <authorList>
            <person name="Poehlein A."/>
            <person name="Schmidt S."/>
            <person name="Kaster A.-K."/>
            <person name="Goenrich M."/>
            <person name="Vollmers J."/>
            <person name="Thuermer A."/>
            <person name="Gottschalk G."/>
            <person name="Thauer R.K."/>
            <person name="Daniel R."/>
            <person name="Mueller V."/>
        </authorList>
    </citation>
    <scope>NUCLEOTIDE SEQUENCE [LARGE SCALE GENOMIC DNA]</scope>
    <source>
        <strain evidence="2">ATCC 29683 / DSM 1030 / JCM 2381 / KCTC 1655 / WB1</strain>
    </source>
</reference>
<sequence>MADTDSLYIIDANAFITPYKHYYRFSIAPSFWEQFNDNAEKKLIYSIDKVKEEICVSKDEESKDPLQKWIEDEFKGLFITTKSLEIISEYQNIMNFMNESPKYNDKALKAWSDIKIADPWIIATAKVFNSTIVTFETANNSGVKEISKPKIPDLCKDFGIQCKDLFEMMDELEFRF</sequence>
<dbReference type="InterPro" id="IPR029060">
    <property type="entry name" value="PIN-like_dom_sf"/>
</dbReference>
<dbReference type="KEGG" id="awo:Awo_c01490"/>
<reference evidence="1 2" key="2">
    <citation type="journal article" date="2012" name="PLoS ONE">
        <title>An ancient pathway combining carbon dioxide fixation with the generation and utilization of a sodium ion gradient for ATP synthesis.</title>
        <authorList>
            <person name="Poehlein A."/>
            <person name="Schmidt S."/>
            <person name="Kaster A.K."/>
            <person name="Goenrich M."/>
            <person name="Vollmers J."/>
            <person name="Thurmer A."/>
            <person name="Bertsch J."/>
            <person name="Schuchmann K."/>
            <person name="Voigt B."/>
            <person name="Hecker M."/>
            <person name="Daniel R."/>
            <person name="Thauer R.K."/>
            <person name="Gottschalk G."/>
            <person name="Muller V."/>
        </authorList>
    </citation>
    <scope>NUCLEOTIDE SEQUENCE [LARGE SCALE GENOMIC DNA]</scope>
    <source>
        <strain evidence="2">ATCC 29683 / DSM 1030 / JCM 2381 / KCTC 1655 / WB1</strain>
    </source>
</reference>
<dbReference type="InterPro" id="IPR016541">
    <property type="entry name" value="UCP008505"/>
</dbReference>